<organism evidence="3">
    <name type="scientific">hydrothermal vent metagenome</name>
    <dbReference type="NCBI Taxonomy" id="652676"/>
    <lineage>
        <taxon>unclassified sequences</taxon>
        <taxon>metagenomes</taxon>
        <taxon>ecological metagenomes</taxon>
    </lineage>
</organism>
<dbReference type="AlphaFoldDB" id="A0A3B0SKN8"/>
<dbReference type="CDD" id="cd04673">
    <property type="entry name" value="NUDIX_ADPRase"/>
    <property type="match status" value="1"/>
</dbReference>
<dbReference type="InterPro" id="IPR000086">
    <property type="entry name" value="NUDIX_hydrolase_dom"/>
</dbReference>
<reference evidence="3" key="1">
    <citation type="submission" date="2018-06" db="EMBL/GenBank/DDBJ databases">
        <authorList>
            <person name="Zhirakovskaya E."/>
        </authorList>
    </citation>
    <scope>NUCLEOTIDE SEQUENCE</scope>
</reference>
<evidence type="ECO:0000313" key="3">
    <source>
        <dbReference type="EMBL" id="VAW01299.1"/>
    </source>
</evidence>
<dbReference type="GO" id="GO:0016787">
    <property type="term" value="F:hydrolase activity"/>
    <property type="evidence" value="ECO:0007669"/>
    <property type="project" value="UniProtKB-KW"/>
</dbReference>
<evidence type="ECO:0000256" key="1">
    <source>
        <dbReference type="ARBA" id="ARBA00022801"/>
    </source>
</evidence>
<dbReference type="Gene3D" id="3.90.79.10">
    <property type="entry name" value="Nucleoside Triphosphate Pyrophosphohydrolase"/>
    <property type="match status" value="1"/>
</dbReference>
<feature type="domain" description="Nudix hydrolase" evidence="2">
    <location>
        <begin position="6"/>
        <end position="140"/>
    </location>
</feature>
<accession>A0A3B0SKN8</accession>
<dbReference type="Pfam" id="PF00293">
    <property type="entry name" value="NUDIX"/>
    <property type="match status" value="1"/>
</dbReference>
<proteinExistence type="predicted"/>
<sequence length="148" mass="16612">MKRTYPERPVVAVGVVVIKDDRILLVKRSKPPKSAEWSIPGGAQELGETAVDAAIREVYEETAITIGKPHFLEVVDYIDRDDDGSVRHHYTLIDYAANYHSGTLSAGDDAEDAKWVPLARLSEYNLWAETEKIIYNAVRKIKKIPHAP</sequence>
<dbReference type="PROSITE" id="PS51462">
    <property type="entry name" value="NUDIX"/>
    <property type="match status" value="1"/>
</dbReference>
<dbReference type="InterPro" id="IPR020476">
    <property type="entry name" value="Nudix_hydrolase"/>
</dbReference>
<dbReference type="EMBL" id="UOEJ01000145">
    <property type="protein sequence ID" value="VAW01299.1"/>
    <property type="molecule type" value="Genomic_DNA"/>
</dbReference>
<evidence type="ECO:0000259" key="2">
    <source>
        <dbReference type="PROSITE" id="PS51462"/>
    </source>
</evidence>
<name>A0A3B0SKN8_9ZZZZ</name>
<dbReference type="PANTHER" id="PTHR43736">
    <property type="entry name" value="ADP-RIBOSE PYROPHOSPHATASE"/>
    <property type="match status" value="1"/>
</dbReference>
<dbReference type="PRINTS" id="PR00502">
    <property type="entry name" value="NUDIXFAMILY"/>
</dbReference>
<dbReference type="InterPro" id="IPR015797">
    <property type="entry name" value="NUDIX_hydrolase-like_dom_sf"/>
</dbReference>
<keyword evidence="1" id="KW-0378">Hydrolase</keyword>
<protein>
    <recommendedName>
        <fullName evidence="2">Nudix hydrolase domain-containing protein</fullName>
    </recommendedName>
</protein>
<dbReference type="SUPFAM" id="SSF55811">
    <property type="entry name" value="Nudix"/>
    <property type="match status" value="1"/>
</dbReference>
<gene>
    <name evidence="3" type="ORF">MNBD_ALPHA01-1425</name>
</gene>
<dbReference type="PANTHER" id="PTHR43736:SF1">
    <property type="entry name" value="DIHYDRONEOPTERIN TRIPHOSPHATE DIPHOSPHATASE"/>
    <property type="match status" value="1"/>
</dbReference>